<feature type="domain" description="CoA-binding" evidence="1">
    <location>
        <begin position="130"/>
        <end position="180"/>
    </location>
</feature>
<proteinExistence type="predicted"/>
<dbReference type="AlphaFoldDB" id="A0AA35S0K1"/>
<dbReference type="InterPro" id="IPR003781">
    <property type="entry name" value="CoA-bd"/>
</dbReference>
<comment type="caution">
    <text evidence="2">The sequence shown here is derived from an EMBL/GenBank/DDBJ whole genome shotgun (WGS) entry which is preliminary data.</text>
</comment>
<dbReference type="PANTHER" id="PTHR33990:SF1">
    <property type="entry name" value="PROTEIN YJDN"/>
    <property type="match status" value="1"/>
</dbReference>
<dbReference type="Gene3D" id="3.40.50.720">
    <property type="entry name" value="NAD(P)-binding Rossmann-like Domain"/>
    <property type="match status" value="1"/>
</dbReference>
<reference evidence="2" key="1">
    <citation type="submission" date="2023-03" db="EMBL/GenBank/DDBJ databases">
        <authorList>
            <person name="Steffen K."/>
            <person name="Cardenas P."/>
        </authorList>
    </citation>
    <scope>NUCLEOTIDE SEQUENCE</scope>
</reference>
<dbReference type="Pfam" id="PF02629">
    <property type="entry name" value="CoA_binding"/>
    <property type="match status" value="1"/>
</dbReference>
<keyword evidence="2" id="KW-0436">Ligase</keyword>
<evidence type="ECO:0000259" key="1">
    <source>
        <dbReference type="Pfam" id="PF02629"/>
    </source>
</evidence>
<dbReference type="SUPFAM" id="SSF54593">
    <property type="entry name" value="Glyoxalase/Bleomycin resistance protein/Dihydroxybiphenyl dioxygenase"/>
    <property type="match status" value="1"/>
</dbReference>
<sequence>MQRGFEFYRSVFGGEFAILETFRNGPPDMSIPEDEMDNIMHVSFPIGDSVLMGSDTPSIFEGSHVVGTNISISVSPESKDEANRLFGSLSEGGSVAMPMADMFWGLLDVQLHDSSASTGRLTTSKRPRHHGREGSFHALRCREYGANLVAGVTPGRGGQIFDGDVPVFNTVRQAVDETQAKLRSHIRAAALRRGRNRRVG</sequence>
<dbReference type="InterPro" id="IPR029068">
    <property type="entry name" value="Glyas_Bleomycin-R_OHBP_Dase"/>
</dbReference>
<dbReference type="EMBL" id="CASHTH010001778">
    <property type="protein sequence ID" value="CAI8019847.1"/>
    <property type="molecule type" value="Genomic_DNA"/>
</dbReference>
<protein>
    <submittedName>
        <fullName evidence="2">Succinate--CoA ligase [ADP-forming] subunit alpha</fullName>
    </submittedName>
</protein>
<dbReference type="GO" id="GO:0016874">
    <property type="term" value="F:ligase activity"/>
    <property type="evidence" value="ECO:0007669"/>
    <property type="project" value="UniProtKB-KW"/>
</dbReference>
<keyword evidence="3" id="KW-1185">Reference proteome</keyword>
<accession>A0AA35S0K1</accession>
<dbReference type="Proteomes" id="UP001174909">
    <property type="component" value="Unassembled WGS sequence"/>
</dbReference>
<name>A0AA35S0K1_GEOBA</name>
<dbReference type="Gene3D" id="3.10.180.10">
    <property type="entry name" value="2,3-Dihydroxybiphenyl 1,2-Dioxygenase, domain 1"/>
    <property type="match status" value="1"/>
</dbReference>
<gene>
    <name evidence="2" type="ORF">GBAR_LOCUS11895</name>
</gene>
<dbReference type="CDD" id="cd06588">
    <property type="entry name" value="PhnB_like"/>
    <property type="match status" value="1"/>
</dbReference>
<evidence type="ECO:0000313" key="2">
    <source>
        <dbReference type="EMBL" id="CAI8019847.1"/>
    </source>
</evidence>
<dbReference type="SUPFAM" id="SSF51735">
    <property type="entry name" value="NAD(P)-binding Rossmann-fold domains"/>
    <property type="match status" value="1"/>
</dbReference>
<dbReference type="InterPro" id="IPR036291">
    <property type="entry name" value="NAD(P)-bd_dom_sf"/>
</dbReference>
<dbReference type="PANTHER" id="PTHR33990">
    <property type="entry name" value="PROTEIN YJDN-RELATED"/>
    <property type="match status" value="1"/>
</dbReference>
<dbReference type="InterPro" id="IPR028973">
    <property type="entry name" value="PhnB-like"/>
</dbReference>
<evidence type="ECO:0000313" key="3">
    <source>
        <dbReference type="Proteomes" id="UP001174909"/>
    </source>
</evidence>
<organism evidence="2 3">
    <name type="scientific">Geodia barretti</name>
    <name type="common">Barrett's horny sponge</name>
    <dbReference type="NCBI Taxonomy" id="519541"/>
    <lineage>
        <taxon>Eukaryota</taxon>
        <taxon>Metazoa</taxon>
        <taxon>Porifera</taxon>
        <taxon>Demospongiae</taxon>
        <taxon>Heteroscleromorpha</taxon>
        <taxon>Tetractinellida</taxon>
        <taxon>Astrophorina</taxon>
        <taxon>Geodiidae</taxon>
        <taxon>Geodia</taxon>
    </lineage>
</organism>